<reference evidence="5 6" key="1">
    <citation type="journal article" date="2016" name="Int. J. Syst. Evol. Microbiol.">
        <title>Dermabacter jinjuensis sp. nov., a novel species of the genus Dermabacter isolated from a clinical specimen.</title>
        <authorList>
            <person name="Park Y.K."/>
            <person name="Lee K.M."/>
            <person name="Lee W.K."/>
            <person name="Cho M.J."/>
            <person name="Lee H.S."/>
            <person name="Cho Y.G."/>
            <person name="Lee Y.C."/>
            <person name="Lee W.K."/>
            <person name="Seong W.K."/>
            <person name="Hwang K.J."/>
        </authorList>
    </citation>
    <scope>NUCLEOTIDE SEQUENCE [LARGE SCALE GENOMIC DNA]</scope>
    <source>
        <strain evidence="5 6">32T</strain>
    </source>
</reference>
<protein>
    <submittedName>
        <fullName evidence="5">Polysaccharide deacetylase</fullName>
    </submittedName>
</protein>
<dbReference type="PANTHER" id="PTHR10587">
    <property type="entry name" value="GLYCOSYL TRANSFERASE-RELATED"/>
    <property type="match status" value="1"/>
</dbReference>
<feature type="domain" description="NodB homology" evidence="4">
    <location>
        <begin position="360"/>
        <end position="538"/>
    </location>
</feature>
<evidence type="ECO:0000259" key="4">
    <source>
        <dbReference type="PROSITE" id="PS51677"/>
    </source>
</evidence>
<name>A0ABN5DMD8_9MICO</name>
<keyword evidence="6" id="KW-1185">Reference proteome</keyword>
<feature type="region of interest" description="Disordered" evidence="3">
    <location>
        <begin position="274"/>
        <end position="347"/>
    </location>
</feature>
<keyword evidence="2" id="KW-0378">Hydrolase</keyword>
<proteinExistence type="predicted"/>
<dbReference type="Gene3D" id="3.20.20.370">
    <property type="entry name" value="Glycoside hydrolase/deacetylase"/>
    <property type="match status" value="1"/>
</dbReference>
<sequence length="571" mass="59913">MLFSCAGSCEYSLSNTFDEGRIVSPLLETRPIRRRTALAGLSAGAVAGLAACSNAGDGKSGGKASGKGGVQSPSTSPEPSAEWTSADASLLETVDVTLNPEAEGKTVTTPRFPKARNLTQATEVVRNRLLREAHWGDIEKVEIKATILAAAQDVVGVAVVGSLGDETDVPCSIWYDARKKQSFAPAALIEAAKWGEFAKAVHDAAGKAKVDASAVDKALIDKSAPYGNGPAMAFNPEGKLVLAFRTGAAGEAPARLVVDAEPFLSDLGKLAKDASAKPAKFTGEPSEELEHFTPKRHVAKPIDSPNRPSDGSEAASPAASDGGQSDGAEAEGASTEVPTPTPGGAVRPTTAIGYDVFLEHCVALTYDDGPGARTPELLDVYKKAKAATTFFEMGNSIKEHRKTTLMVAAAGFELGNHSVTHPDLKRKSRERVEKEVNENSDLLAETTGFEPLLFRPPYGSHNETVDEIVAARGMAIVQWDVDTLDWKTKDTAKTIAAAVEGANAYAEPIALMHDIHDSTVDAAEQILSQITDAGYIPVTVSELTLNTGGLEAGHAYCSGTGKKQNGFNCKG</sequence>
<dbReference type="EMBL" id="CP023482">
    <property type="protein sequence ID" value="ATH96361.1"/>
    <property type="molecule type" value="Genomic_DNA"/>
</dbReference>
<dbReference type="Proteomes" id="UP000815698">
    <property type="component" value="Chromosome"/>
</dbReference>
<dbReference type="Pfam" id="PF01522">
    <property type="entry name" value="Polysacc_deac_1"/>
    <property type="match status" value="1"/>
</dbReference>
<feature type="compositionally biased region" description="Polar residues" evidence="3">
    <location>
        <begin position="71"/>
        <end position="84"/>
    </location>
</feature>
<evidence type="ECO:0000256" key="3">
    <source>
        <dbReference type="SAM" id="MobiDB-lite"/>
    </source>
</evidence>
<keyword evidence="1" id="KW-0479">Metal-binding</keyword>
<feature type="region of interest" description="Disordered" evidence="3">
    <location>
        <begin position="57"/>
        <end position="84"/>
    </location>
</feature>
<organism evidence="5 6">
    <name type="scientific">Dermabacter jinjuensis</name>
    <dbReference type="NCBI Taxonomy" id="1667168"/>
    <lineage>
        <taxon>Bacteria</taxon>
        <taxon>Bacillati</taxon>
        <taxon>Actinomycetota</taxon>
        <taxon>Actinomycetes</taxon>
        <taxon>Micrococcales</taxon>
        <taxon>Dermabacteraceae</taxon>
        <taxon>Dermabacter</taxon>
    </lineage>
</organism>
<dbReference type="InterPro" id="IPR050248">
    <property type="entry name" value="Polysacc_deacetylase_ArnD"/>
</dbReference>
<dbReference type="SUPFAM" id="SSF88713">
    <property type="entry name" value="Glycoside hydrolase/deacetylase"/>
    <property type="match status" value="1"/>
</dbReference>
<dbReference type="InterPro" id="IPR011330">
    <property type="entry name" value="Glyco_hydro/deAcase_b/a-brl"/>
</dbReference>
<evidence type="ECO:0000313" key="6">
    <source>
        <dbReference type="Proteomes" id="UP000815698"/>
    </source>
</evidence>
<dbReference type="InterPro" id="IPR002509">
    <property type="entry name" value="NODB_dom"/>
</dbReference>
<gene>
    <name evidence="5" type="ORF">COP05_04080</name>
</gene>
<feature type="compositionally biased region" description="Gly residues" evidence="3">
    <location>
        <begin position="58"/>
        <end position="69"/>
    </location>
</feature>
<dbReference type="PANTHER" id="PTHR10587:SF133">
    <property type="entry name" value="CHITIN DEACETYLASE 1-RELATED"/>
    <property type="match status" value="1"/>
</dbReference>
<evidence type="ECO:0000256" key="1">
    <source>
        <dbReference type="ARBA" id="ARBA00022723"/>
    </source>
</evidence>
<evidence type="ECO:0000313" key="5">
    <source>
        <dbReference type="EMBL" id="ATH96361.1"/>
    </source>
</evidence>
<dbReference type="PROSITE" id="PS51677">
    <property type="entry name" value="NODB"/>
    <property type="match status" value="1"/>
</dbReference>
<evidence type="ECO:0000256" key="2">
    <source>
        <dbReference type="ARBA" id="ARBA00022801"/>
    </source>
</evidence>
<accession>A0ABN5DMD8</accession>